<feature type="signal peptide" evidence="2">
    <location>
        <begin position="1"/>
        <end position="33"/>
    </location>
</feature>
<protein>
    <submittedName>
        <fullName evidence="3">FG-GAP-like repeat-containing protein</fullName>
    </submittedName>
</protein>
<dbReference type="RefSeq" id="WP_381195790.1">
    <property type="nucleotide sequence ID" value="NZ_JBHSFE010000011.1"/>
</dbReference>
<dbReference type="InterPro" id="IPR013517">
    <property type="entry name" value="FG-GAP"/>
</dbReference>
<dbReference type="EMBL" id="JBHSFE010000011">
    <property type="protein sequence ID" value="MFC4609275.1"/>
    <property type="molecule type" value="Genomic_DNA"/>
</dbReference>
<evidence type="ECO:0000313" key="3">
    <source>
        <dbReference type="EMBL" id="MFC4609275.1"/>
    </source>
</evidence>
<accession>A0ABV9G864</accession>
<dbReference type="Gene3D" id="2.130.10.130">
    <property type="entry name" value="Integrin alpha, N-terminal"/>
    <property type="match status" value="1"/>
</dbReference>
<name>A0ABV9G864_9ACTN</name>
<dbReference type="InterPro" id="IPR028994">
    <property type="entry name" value="Integrin_alpha_N"/>
</dbReference>
<keyword evidence="4" id="KW-1185">Reference proteome</keyword>
<dbReference type="Pfam" id="PF03995">
    <property type="entry name" value="Inhibitor_I36"/>
    <property type="match status" value="1"/>
</dbReference>
<proteinExistence type="predicted"/>
<dbReference type="Proteomes" id="UP001595993">
    <property type="component" value="Unassembled WGS sequence"/>
</dbReference>
<gene>
    <name evidence="3" type="ORF">ACFO9E_15815</name>
</gene>
<keyword evidence="1 2" id="KW-0732">Signal</keyword>
<dbReference type="Pfam" id="PF13517">
    <property type="entry name" value="FG-GAP_3"/>
    <property type="match status" value="1"/>
</dbReference>
<dbReference type="SUPFAM" id="SSF69318">
    <property type="entry name" value="Integrin alpha N-terminal domain"/>
    <property type="match status" value="1"/>
</dbReference>
<feature type="chain" id="PRO_5045573963" evidence="2">
    <location>
        <begin position="34"/>
        <end position="406"/>
    </location>
</feature>
<comment type="caution">
    <text evidence="3">The sequence shown here is derived from an EMBL/GenBank/DDBJ whole genome shotgun (WGS) entry which is preliminary data.</text>
</comment>
<sequence length="406" mass="42610">MRVSLLRRLATMATTLGLTSLGLLGAGAAPAQAAISDCPSGYFCAWKTDNGTGTMFKTNANKATLGTWDNTFQSVVNRTSKFACLHEDTNYSRNGGVSIWDPDPAGTEWGYSHRTVSSVSFVATERECFLPAYPEWYAATAPQAAGFGDLNADLRADVLVRDKAGRLWFLRGDGTGQLVGNSGWNAMNVLVRHGDFSGDGREDVIAREASTGKLWLYPGAGTGSLGAPKLMGNGGWNAMSRIVAYGDLSGDSRSDMLAVEKATGKLWLYPGTGAGALGARKLIGSSGWTGMSALVGAGDMNGDGRADLIARKASTGELWLYPGKAGALGSRVLIGNGGWNGMDSFLGLGDVTGDGRADLVTTTKSSYVGEGCRGVGCQLVYPGRGNGALDSREETATDWWNLNGFF</sequence>
<reference evidence="4" key="1">
    <citation type="journal article" date="2019" name="Int. J. Syst. Evol. Microbiol.">
        <title>The Global Catalogue of Microorganisms (GCM) 10K type strain sequencing project: providing services to taxonomists for standard genome sequencing and annotation.</title>
        <authorList>
            <consortium name="The Broad Institute Genomics Platform"/>
            <consortium name="The Broad Institute Genome Sequencing Center for Infectious Disease"/>
            <person name="Wu L."/>
            <person name="Ma J."/>
        </authorList>
    </citation>
    <scope>NUCLEOTIDE SEQUENCE [LARGE SCALE GENOMIC DNA]</scope>
    <source>
        <strain evidence="4">CGMCC 4.7139</strain>
    </source>
</reference>
<evidence type="ECO:0000313" key="4">
    <source>
        <dbReference type="Proteomes" id="UP001595993"/>
    </source>
</evidence>
<dbReference type="PANTHER" id="PTHR46580:SF4">
    <property type="entry name" value="ATP_GTP-BINDING PROTEIN"/>
    <property type="match status" value="1"/>
</dbReference>
<evidence type="ECO:0000256" key="1">
    <source>
        <dbReference type="ARBA" id="ARBA00022729"/>
    </source>
</evidence>
<evidence type="ECO:0000256" key="2">
    <source>
        <dbReference type="SAM" id="SignalP"/>
    </source>
</evidence>
<dbReference type="PANTHER" id="PTHR46580">
    <property type="entry name" value="SENSOR KINASE-RELATED"/>
    <property type="match status" value="1"/>
</dbReference>
<organism evidence="3 4">
    <name type="scientific">Streptomyces maoxianensis</name>
    <dbReference type="NCBI Taxonomy" id="1459942"/>
    <lineage>
        <taxon>Bacteria</taxon>
        <taxon>Bacillati</taxon>
        <taxon>Actinomycetota</taxon>
        <taxon>Actinomycetes</taxon>
        <taxon>Kitasatosporales</taxon>
        <taxon>Streptomycetaceae</taxon>
        <taxon>Streptomyces</taxon>
    </lineage>
</organism>